<evidence type="ECO:0000313" key="2">
    <source>
        <dbReference type="Proteomes" id="UP001500443"/>
    </source>
</evidence>
<proteinExistence type="predicted"/>
<keyword evidence="2" id="KW-1185">Reference proteome</keyword>
<evidence type="ECO:0000313" key="1">
    <source>
        <dbReference type="EMBL" id="GAA2108915.1"/>
    </source>
</evidence>
<protein>
    <submittedName>
        <fullName evidence="1">Uncharacterized protein</fullName>
    </submittedName>
</protein>
<comment type="caution">
    <text evidence="1">The sequence shown here is derived from an EMBL/GenBank/DDBJ whole genome shotgun (WGS) entry which is preliminary data.</text>
</comment>
<reference evidence="1 2" key="1">
    <citation type="journal article" date="2019" name="Int. J. Syst. Evol. Microbiol.">
        <title>The Global Catalogue of Microorganisms (GCM) 10K type strain sequencing project: providing services to taxonomists for standard genome sequencing and annotation.</title>
        <authorList>
            <consortium name="The Broad Institute Genomics Platform"/>
            <consortium name="The Broad Institute Genome Sequencing Center for Infectious Disease"/>
            <person name="Wu L."/>
            <person name="Ma J."/>
        </authorList>
    </citation>
    <scope>NUCLEOTIDE SEQUENCE [LARGE SCALE GENOMIC DNA]</scope>
    <source>
        <strain evidence="1 2">JCM 15481</strain>
    </source>
</reference>
<gene>
    <name evidence="1" type="ORF">GCM10009802_05030</name>
</gene>
<name>A0ABN2XCA1_9ACTN</name>
<dbReference type="Proteomes" id="UP001500443">
    <property type="component" value="Unassembled WGS sequence"/>
</dbReference>
<dbReference type="EMBL" id="BAAAPF010000004">
    <property type="protein sequence ID" value="GAA2108915.1"/>
    <property type="molecule type" value="Genomic_DNA"/>
</dbReference>
<sequence length="97" mass="10853">MWRDPLAGMLLGAVVSGAAAYFAQTHQARIEVDLRRRDAETAAVERLEGGLWQIRQHAFTAPDENVKQWSEGARRRWGEPIEDMVGRLAIAARGIRA</sequence>
<accession>A0ABN2XCA1</accession>
<organism evidence="1 2">
    <name type="scientific">Streptomyces synnematoformans</name>
    <dbReference type="NCBI Taxonomy" id="415721"/>
    <lineage>
        <taxon>Bacteria</taxon>
        <taxon>Bacillati</taxon>
        <taxon>Actinomycetota</taxon>
        <taxon>Actinomycetes</taxon>
        <taxon>Kitasatosporales</taxon>
        <taxon>Streptomycetaceae</taxon>
        <taxon>Streptomyces</taxon>
    </lineage>
</organism>